<evidence type="ECO:0000256" key="1">
    <source>
        <dbReference type="ARBA" id="ARBA00023172"/>
    </source>
</evidence>
<feature type="domain" description="Tyr recombinase" evidence="3">
    <location>
        <begin position="359"/>
        <end position="571"/>
    </location>
</feature>
<dbReference type="EMBL" id="VDFW01000012">
    <property type="protein sequence ID" value="TNC25092.1"/>
    <property type="molecule type" value="Genomic_DNA"/>
</dbReference>
<dbReference type="SUPFAM" id="SSF56349">
    <property type="entry name" value="DNA breaking-rejoining enzymes"/>
    <property type="match status" value="1"/>
</dbReference>
<proteinExistence type="predicted"/>
<name>A0A5C4M4J8_9PSEU</name>
<evidence type="ECO:0000313" key="4">
    <source>
        <dbReference type="EMBL" id="TNC25092.1"/>
    </source>
</evidence>
<gene>
    <name evidence="4" type="ORF">FG385_15710</name>
</gene>
<dbReference type="RefSeq" id="WP_139097480.1">
    <property type="nucleotide sequence ID" value="NZ_VDFW01000012.1"/>
</dbReference>
<organism evidence="4 5">
    <name type="scientific">Amycolatopsis alkalitolerans</name>
    <dbReference type="NCBI Taxonomy" id="2547244"/>
    <lineage>
        <taxon>Bacteria</taxon>
        <taxon>Bacillati</taxon>
        <taxon>Actinomycetota</taxon>
        <taxon>Actinomycetes</taxon>
        <taxon>Pseudonocardiales</taxon>
        <taxon>Pseudonocardiaceae</taxon>
        <taxon>Amycolatopsis</taxon>
    </lineage>
</organism>
<evidence type="ECO:0000313" key="5">
    <source>
        <dbReference type="Proteomes" id="UP000305546"/>
    </source>
</evidence>
<dbReference type="InterPro" id="IPR013762">
    <property type="entry name" value="Integrase-like_cat_sf"/>
</dbReference>
<dbReference type="PROSITE" id="PS51898">
    <property type="entry name" value="TYR_RECOMBINASE"/>
    <property type="match status" value="1"/>
</dbReference>
<dbReference type="AlphaFoldDB" id="A0A5C4M4J8"/>
<dbReference type="Gene3D" id="1.10.443.10">
    <property type="entry name" value="Intergrase catalytic core"/>
    <property type="match status" value="1"/>
</dbReference>
<evidence type="ECO:0000256" key="2">
    <source>
        <dbReference type="SAM" id="MobiDB-lite"/>
    </source>
</evidence>
<dbReference type="Proteomes" id="UP000305546">
    <property type="component" value="Unassembled WGS sequence"/>
</dbReference>
<comment type="caution">
    <text evidence="4">The sequence shown here is derived from an EMBL/GenBank/DDBJ whole genome shotgun (WGS) entry which is preliminary data.</text>
</comment>
<dbReference type="InterPro" id="IPR002104">
    <property type="entry name" value="Integrase_catalytic"/>
</dbReference>
<dbReference type="GO" id="GO:0006310">
    <property type="term" value="P:DNA recombination"/>
    <property type="evidence" value="ECO:0007669"/>
    <property type="project" value="UniProtKB-KW"/>
</dbReference>
<feature type="region of interest" description="Disordered" evidence="2">
    <location>
        <begin position="701"/>
        <end position="721"/>
    </location>
</feature>
<accession>A0A5C4M4J8</accession>
<dbReference type="InterPro" id="IPR011010">
    <property type="entry name" value="DNA_brk_join_enz"/>
</dbReference>
<keyword evidence="1" id="KW-0233">DNA recombination</keyword>
<sequence length="721" mass="82303">MSEPVIYTARRTAKSDPRLGQQSLFSPQINRTLAQGLPAEAHGRYFTRASMPEHWLGAILENQPAYREREKCVALDFRDLPDSMAVEFAWAVERQVQLGMRIQAQYTSKLTRQIALVVADAQYAHIASLVDLPREDWMRAIRKVRTRRGDPLAPGQLVALEHLLGRFLDVLVHVYHQGEWWELNVWNPLLDNRIPLREHEPQRNNLIYFSHLTTPWLREAAKWWLSRQLERGVYTWSTALARQHSLVWFQRYLDLTGCDGPHIRDDQHALGRWVQGFRQWMGKQKAATGPNKGSTLGAVQRRAAMTSPEQLYRFLFQEQEAAAAELGEPRWLRLGLQHAMLFRFGDKPTGPKAPPPELVLSDAVISRIAEHSGLLAVPKAEGGFGEEQLVRVLGLLIKTGRRISEITMLDFDPLVAIPFPDPNGHVARLRYQQTEIITDDDTIVIDQEVVDLIHEQQRYALAFMAEQGKPGVRPKYLVLGRVNNRNGDRHYPLSKVHLRFAEFSDRIDLRDEQGHRIQVSKTHTFRRTRATSLLNAGVPIHVAMRYMGHKTPAMFMHYAKTLATVAENEFLRYKKITADGRDYPRDPAEMFEALALDKRTDRILPNGYCTLPPRQSCDKGNSCLSCTKFVTDASFTESLEKQRDDTLQLIEQRQVVHVQRFGEPMTGDNIWLHGRQEERAAINSILLSIQGVRGEDGKIVPLRGAGAPQQRIDPQDGGETQ</sequence>
<dbReference type="GO" id="GO:0015074">
    <property type="term" value="P:DNA integration"/>
    <property type="evidence" value="ECO:0007669"/>
    <property type="project" value="InterPro"/>
</dbReference>
<dbReference type="OrthoDB" id="8421690at2"/>
<keyword evidence="5" id="KW-1185">Reference proteome</keyword>
<reference evidence="4 5" key="1">
    <citation type="submission" date="2019-06" db="EMBL/GenBank/DDBJ databases">
        <title>Amycolatopsis alkalitolerans sp. nov., isolated from Gastrodia elata Blume.</title>
        <authorList>
            <person name="Narsing Rao M.P."/>
            <person name="Li W.J."/>
        </authorList>
    </citation>
    <scope>NUCLEOTIDE SEQUENCE [LARGE SCALE GENOMIC DNA]</scope>
    <source>
        <strain evidence="4 5">SYSUP0005</strain>
    </source>
</reference>
<protein>
    <recommendedName>
        <fullName evidence="3">Tyr recombinase domain-containing protein</fullName>
    </recommendedName>
</protein>
<dbReference type="GO" id="GO:0003677">
    <property type="term" value="F:DNA binding"/>
    <property type="evidence" value="ECO:0007669"/>
    <property type="project" value="InterPro"/>
</dbReference>
<evidence type="ECO:0000259" key="3">
    <source>
        <dbReference type="PROSITE" id="PS51898"/>
    </source>
</evidence>
<dbReference type="Pfam" id="PF00589">
    <property type="entry name" value="Phage_integrase"/>
    <property type="match status" value="1"/>
</dbReference>